<evidence type="ECO:0000313" key="2">
    <source>
        <dbReference type="Proteomes" id="UP000064249"/>
    </source>
</evidence>
<dbReference type="GO" id="GO:1901605">
    <property type="term" value="P:alpha-amino acid metabolic process"/>
    <property type="evidence" value="ECO:0007669"/>
    <property type="project" value="UniProtKB-ARBA"/>
</dbReference>
<evidence type="ECO:0000313" key="1">
    <source>
        <dbReference type="EMBL" id="KUK45753.1"/>
    </source>
</evidence>
<proteinExistence type="predicted"/>
<dbReference type="Proteomes" id="UP000064249">
    <property type="component" value="Unassembled WGS sequence"/>
</dbReference>
<comment type="caution">
    <text evidence="1">The sequence shown here is derived from an EMBL/GenBank/DDBJ whole genome shotgun (WGS) entry which is preliminary data.</text>
</comment>
<reference evidence="1 2" key="1">
    <citation type="journal article" date="2015" name="MBio">
        <title>Genome-Resolved Metagenomic Analysis Reveals Roles for Candidate Phyla and Other Microbial Community Members in Biogeochemical Transformations in Oil Reservoirs.</title>
        <authorList>
            <person name="Hu P."/>
            <person name="Tom L."/>
            <person name="Singh A."/>
            <person name="Thomas B.C."/>
            <person name="Baker B.J."/>
            <person name="Piceno Y.M."/>
            <person name="Andersen G.L."/>
            <person name="Banfield J.F."/>
        </authorList>
    </citation>
    <scope>NUCLEOTIDE SEQUENCE [LARGE SCALE GENOMIC DNA]</scope>
    <source>
        <strain evidence="1">46_16</strain>
    </source>
</reference>
<accession>A0A101FWH1</accession>
<sequence>MKSRIEFAHLPTKIEALPRLSAALQGPRLYVKRDD</sequence>
<protein>
    <submittedName>
        <fullName evidence="1">1-aminocyclopropane-1-carboxylate deaminase</fullName>
    </submittedName>
</protein>
<dbReference type="EMBL" id="LGFU01000165">
    <property type="protein sequence ID" value="KUK45753.1"/>
    <property type="molecule type" value="Genomic_DNA"/>
</dbReference>
<feature type="non-terminal residue" evidence="1">
    <location>
        <position position="35"/>
    </location>
</feature>
<name>A0A101FWH1_9CHLR</name>
<organism evidence="1 2">
    <name type="scientific">Anaerolinea thermophila</name>
    <dbReference type="NCBI Taxonomy" id="167964"/>
    <lineage>
        <taxon>Bacteria</taxon>
        <taxon>Bacillati</taxon>
        <taxon>Chloroflexota</taxon>
        <taxon>Anaerolineae</taxon>
        <taxon>Anaerolineales</taxon>
        <taxon>Anaerolineaceae</taxon>
        <taxon>Anaerolinea</taxon>
    </lineage>
</organism>
<dbReference type="Gene3D" id="3.40.50.1100">
    <property type="match status" value="1"/>
</dbReference>
<dbReference type="AlphaFoldDB" id="A0A101FWH1"/>
<dbReference type="InterPro" id="IPR036052">
    <property type="entry name" value="TrpB-like_PALP_sf"/>
</dbReference>
<gene>
    <name evidence="1" type="ORF">XD73_1376</name>
</gene>